<evidence type="ECO:0000256" key="3">
    <source>
        <dbReference type="ARBA" id="ARBA00022499"/>
    </source>
</evidence>
<dbReference type="InterPro" id="IPR039774">
    <property type="entry name" value="Sin3-like"/>
</dbReference>
<gene>
    <name evidence="21" type="primary">LOC115399627</name>
</gene>
<evidence type="ECO:0000256" key="19">
    <source>
        <dbReference type="SAM" id="MobiDB-lite"/>
    </source>
</evidence>
<dbReference type="FunFam" id="1.20.1160.11:FF:000001">
    <property type="entry name" value="Paired amphipathic helix protein Sin3"/>
    <property type="match status" value="1"/>
</dbReference>
<feature type="compositionally biased region" description="Low complexity" evidence="19">
    <location>
        <begin position="331"/>
        <end position="353"/>
    </location>
</feature>
<dbReference type="SUPFAM" id="SSF47762">
    <property type="entry name" value="PAH2 domain"/>
    <property type="match status" value="3"/>
</dbReference>
<dbReference type="Pfam" id="PF08295">
    <property type="entry name" value="Sin3_corepress"/>
    <property type="match status" value="1"/>
</dbReference>
<feature type="compositionally biased region" description="Low complexity" evidence="19">
    <location>
        <begin position="390"/>
        <end position="408"/>
    </location>
</feature>
<reference evidence="21" key="2">
    <citation type="submission" date="2025-08" db="UniProtKB">
        <authorList>
            <consortium name="Ensembl"/>
        </authorList>
    </citation>
    <scope>IDENTIFICATION</scope>
</reference>
<evidence type="ECO:0000256" key="1">
    <source>
        <dbReference type="ARBA" id="ARBA00004604"/>
    </source>
</evidence>
<dbReference type="PANTHER" id="PTHR12346">
    <property type="entry name" value="SIN3B-RELATED"/>
    <property type="match status" value="1"/>
</dbReference>
<dbReference type="FunFam" id="1.20.1160.11:FF:000004">
    <property type="entry name" value="Paired amphipathic helix protein Sin3a"/>
    <property type="match status" value="1"/>
</dbReference>
<evidence type="ECO:0000256" key="8">
    <source>
        <dbReference type="ARBA" id="ARBA00023015"/>
    </source>
</evidence>
<feature type="compositionally biased region" description="Acidic residues" evidence="19">
    <location>
        <begin position="950"/>
        <end position="965"/>
    </location>
</feature>
<dbReference type="GO" id="GO:0005730">
    <property type="term" value="C:nucleolus"/>
    <property type="evidence" value="ECO:0007669"/>
    <property type="project" value="UniProtKB-SubCell"/>
</dbReference>
<reference evidence="21" key="1">
    <citation type="submission" date="2019-06" db="EMBL/GenBank/DDBJ databases">
        <authorList>
            <consortium name="Wellcome Sanger Institute Data Sharing"/>
        </authorList>
    </citation>
    <scope>NUCLEOTIDE SEQUENCE [LARGE SCALE GENOMIC DNA]</scope>
</reference>
<dbReference type="Proteomes" id="UP000472267">
    <property type="component" value="Chromosome 1"/>
</dbReference>
<evidence type="ECO:0000256" key="6">
    <source>
        <dbReference type="ARBA" id="ARBA00022843"/>
    </source>
</evidence>
<comment type="subcellular location">
    <subcellularLocation>
        <location evidence="1">Nucleus</location>
        <location evidence="1">Nucleolus</location>
    </subcellularLocation>
</comment>
<feature type="region of interest" description="Disordered" evidence="19">
    <location>
        <begin position="949"/>
        <end position="984"/>
    </location>
</feature>
<protein>
    <recommendedName>
        <fullName evidence="15">Paired amphipathic helix protein Sin3a</fullName>
    </recommendedName>
    <alternativeName>
        <fullName evidence="16">Histone deacetylase complex subunit Sin3a</fullName>
    </alternativeName>
    <alternativeName>
        <fullName evidence="17">Transcriptional corepressor Sin3a</fullName>
    </alternativeName>
</protein>
<comment type="function">
    <text evidence="13">Acts as a transcriptional repressor. Corepressor for REST. Interacts with MXI1 to repress MYC responsive genes and antagonize MYC oncogenic activities. Also interacts with MXD1-MAX heterodimers to repress transcription by tethering SIN3A to DNA. Acts cooperatively with OGT to repress transcription in parallel with histone deacetylation. Involved in the control of the circadian rhythms. Required for the transcriptional repression of circadian target genes, such as PER1, mediated by the large PER complex through histone deacetylation. Cooperates with FOXK1 to regulate cell cycle progression probably by repressing cell cycle inhibitor genes expression. Required for cortical neuron differentiation and callosal axon elongation.</text>
</comment>
<dbReference type="PANTHER" id="PTHR12346:SF2">
    <property type="entry name" value="PAIRED AMPHIPATHIC HELIX PROTEIN SIN3A"/>
    <property type="match status" value="1"/>
</dbReference>
<keyword evidence="2" id="KW-0678">Repressor</keyword>
<evidence type="ECO:0000256" key="2">
    <source>
        <dbReference type="ARBA" id="ARBA00022491"/>
    </source>
</evidence>
<dbReference type="Pfam" id="PF02671">
    <property type="entry name" value="PAH"/>
    <property type="match status" value="3"/>
</dbReference>
<evidence type="ECO:0000256" key="15">
    <source>
        <dbReference type="ARBA" id="ARBA00068512"/>
    </source>
</evidence>
<evidence type="ECO:0000256" key="11">
    <source>
        <dbReference type="ARBA" id="ARBA00023163"/>
    </source>
</evidence>
<evidence type="ECO:0000256" key="5">
    <source>
        <dbReference type="ARBA" id="ARBA00022737"/>
    </source>
</evidence>
<evidence type="ECO:0000256" key="17">
    <source>
        <dbReference type="ARBA" id="ARBA00081271"/>
    </source>
</evidence>
<dbReference type="SMART" id="SM00761">
    <property type="entry name" value="HDAC_interact"/>
    <property type="match status" value="1"/>
</dbReference>
<keyword evidence="5" id="KW-0677">Repeat</keyword>
<evidence type="ECO:0000256" key="18">
    <source>
        <dbReference type="PROSITE-ProRule" id="PRU00810"/>
    </source>
</evidence>
<evidence type="ECO:0000256" key="7">
    <source>
        <dbReference type="ARBA" id="ARBA00022990"/>
    </source>
</evidence>
<evidence type="ECO:0000256" key="9">
    <source>
        <dbReference type="ARBA" id="ARBA00023054"/>
    </source>
</evidence>
<dbReference type="Ensembl" id="ENSSFAT00005054512.1">
    <property type="protein sequence ID" value="ENSSFAP00005052849.1"/>
    <property type="gene ID" value="ENSSFAG00005025282.1"/>
</dbReference>
<keyword evidence="9" id="KW-0175">Coiled coil</keyword>
<dbReference type="GO" id="GO:0048511">
    <property type="term" value="P:rhythmic process"/>
    <property type="evidence" value="ECO:0007669"/>
    <property type="project" value="UniProtKB-KW"/>
</dbReference>
<evidence type="ECO:0000256" key="16">
    <source>
        <dbReference type="ARBA" id="ARBA00075105"/>
    </source>
</evidence>
<keyword evidence="6" id="KW-0832">Ubl conjugation</keyword>
<name>A0A672JHZ9_SALFA</name>
<evidence type="ECO:0000256" key="13">
    <source>
        <dbReference type="ARBA" id="ARBA00056268"/>
    </source>
</evidence>
<evidence type="ECO:0000256" key="10">
    <source>
        <dbReference type="ARBA" id="ARBA00023108"/>
    </source>
</evidence>
<evidence type="ECO:0000313" key="22">
    <source>
        <dbReference type="Proteomes" id="UP000472267"/>
    </source>
</evidence>
<keyword evidence="10" id="KW-0090">Biological rhythms</keyword>
<dbReference type="GO" id="GO:0061629">
    <property type="term" value="F:RNA polymerase II-specific DNA-binding transcription factor binding"/>
    <property type="evidence" value="ECO:0007669"/>
    <property type="project" value="UniProtKB-ARBA"/>
</dbReference>
<dbReference type="OMA" id="ANTWCIF"/>
<keyword evidence="8" id="KW-0805">Transcription regulation</keyword>
<keyword evidence="3" id="KW-1017">Isopeptide bond</keyword>
<keyword evidence="12 18" id="KW-0539">Nucleus</keyword>
<evidence type="ECO:0000259" key="20">
    <source>
        <dbReference type="SMART" id="SM00761"/>
    </source>
</evidence>
<feature type="region of interest" description="Disordered" evidence="19">
    <location>
        <begin position="310"/>
        <end position="414"/>
    </location>
</feature>
<reference evidence="21" key="3">
    <citation type="submission" date="2025-09" db="UniProtKB">
        <authorList>
            <consortium name="Ensembl"/>
        </authorList>
    </citation>
    <scope>IDENTIFICATION</scope>
</reference>
<keyword evidence="22" id="KW-1185">Reference proteome</keyword>
<dbReference type="FunFam" id="1.20.1160.11:FF:000002">
    <property type="entry name" value="Paired amphipathic helix protein SIN3"/>
    <property type="match status" value="1"/>
</dbReference>
<feature type="domain" description="Histone deacetylase interacting" evidence="20">
    <location>
        <begin position="667"/>
        <end position="767"/>
    </location>
</feature>
<comment type="subunit">
    <text evidence="14">Interacts with ARID4B, BRMS1L, HCFC1, HDAC1, HDAC2, MXI1, SAP30L, SAP130, SFPQ and TOPORS. Interacts with OGT (via TPRs 1-6); the interaction mediates transcriptional repression in parallel with histone deacetylase. Interacts with BAZ2A, MXD1, MXD3, MXD4, MBD2, DACH1, NCOR1, NR4A2, REST, RLIM, SAP30, SETDB1, SMYD2, and SUDS3. Interacts with PHF12 in a complex composed of HDAC1, PHF12 and SAP30. Interacts with TET1; the interaction recruits SIN3A to gene promoters. The large PER complex involved in the histone deacetylation is composed of at least HDAC1, PER2, SFPQ and SIN3A. Interacts with KLF11. Interacts with PPHLN1. Found in a complex with YY1, GON4L and HDAC1. Interacts (via PAH2) with FOXK1. Interacts with FOXK2. Found in a complex composed of at least SINHCAF, SIN3A, HDAC1, SAP30, RBBP4, OGT and TET1. Interacts with SINHCAF. Interacts with SPHK2.</text>
</comment>
<dbReference type="InterPro" id="IPR003822">
    <property type="entry name" value="PAH"/>
</dbReference>
<dbReference type="InterPro" id="IPR036600">
    <property type="entry name" value="PAH_sf"/>
</dbReference>
<accession>A0A672JHZ9</accession>
<evidence type="ECO:0000256" key="14">
    <source>
        <dbReference type="ARBA" id="ARBA00061761"/>
    </source>
</evidence>
<dbReference type="GO" id="GO:0070822">
    <property type="term" value="C:Sin3-type complex"/>
    <property type="evidence" value="ECO:0007669"/>
    <property type="project" value="TreeGrafter"/>
</dbReference>
<feature type="compositionally biased region" description="Polar residues" evidence="19">
    <location>
        <begin position="370"/>
        <end position="389"/>
    </location>
</feature>
<sequence>MGGYGPAPQVKPRLYVQGTPLHTYTVVSDVASTVSFFFFYIHTRDHFFLNFTFCRHRLNERVAVPRPGFVAPVRPVVAGGGRRSFFDYVYTMKRRAEDQEPIFTPQQQQPRQPPVQGIAESFQHRALAPAPAVVETAADNMQPSTGIQYSLPQGYQVSAMPQSTSGHGHNSTAPHVGPHPHNLTVQPQGAAVVQGHAHPPAPMTSTQGQQQFQRLKVEDALSYLDQVKLQFGNQPQVYNDFLDIMKEFKSQSIDTPGVINRVSQLFKGHPDLIMGFNTFLPPGYKIEVQTNDLVNVTTPGQIHYITPHGISVHNIPASGPPSQPASHHQHQSQPQPASHTSTNTTTTAATTPTIPTPPAPSKTSKPVQSPAHTPTSQPNPSIPSYASPRSPSVQSHTPVSSTPSSGPPLQNNQPVEFNHAINYVNKIKNRFQGQPDIYKAFLEILHTYQKEQRNAKEAGGNYTPALTEQEVYTQVARLFKNQEDLLSEFGQFLPDANSSVLLCKTTPDRADSVRNDHGGTVKRPLLNNKQRLSQNGLPIRRPAGVGATPPVKKKPKIMGKDHSLAEVGKHSTSTETMFFEKVKKALRSSEAYDNFLRCLHIFNQEVISRTELVQLVIPFLGKFPELFTWFKNFLGYRESSHGESSHVESLPKERATEGIAMEIDYASCKRLGSSYRALPKSYQQPKCTGRTPLCREVLNDTWVSFPSWSEDSTFVSSKKTQYEEHIYRCEDERFELDVVLETNLATIRALETVQRRISRMSAEEQLRFKLDNTMGGSSEVIHRKAIQRIYGDKAADIIDGLKRNPAVSVPIVLKRLKMKEEEWREAQRGFNKIWREQNEKYYLKSLDHQGINFKQNDTKVLRSKTLLNEIEMLYDDRQERASEETATPPASGPHMTLTYEDSQILEDAAALIIHHVKRQVGIQKEDKSKIKQIIHHFIPDLLFSRRGELSDVEEEEEEEEEDAEAEHDGPKKHNGLPGGSPPKSKLLFSNTAAQKLRGTDEAYNMFFVNNYWYIFLRLHHILCSRLLRIYGQAEKQIEEDAREREWEREVLGLKREKNENPAIQLKMKEPMDVDVDDYYSVFLEMVRNLLDGNMEPAQYEDSLREMFTIHAYVAFTMDKLIQSIVRQLQHLVTDDVCVRVTDMYLGESANKATGGALSTQTSRAAPEGAYQRKAEQLMSDENCFKLVFVKSRGTVSLAMELLDTEEENSDEPAEAERWSDYMGRYLNSDSASPELREHLAQKPVFLPRNLRQIRKCQRGWEQLQQERLAKGSADKSQDGSSELKMECRFKLNSYKMVYVCKSEDYMYRHTALTRAHQSHQQVNRRLHRRFHAWLDSWASEHVTGEMAADSQRWLMGDGQEGLLSCTTTRCPEVLHYLNVNKYRVKYRTL</sequence>
<evidence type="ECO:0000313" key="21">
    <source>
        <dbReference type="Ensembl" id="ENSSFAP00005052849.1"/>
    </source>
</evidence>
<dbReference type="InterPro" id="IPR031693">
    <property type="entry name" value="Sin3_C"/>
</dbReference>
<keyword evidence="11" id="KW-0804">Transcription</keyword>
<dbReference type="Pfam" id="PF16879">
    <property type="entry name" value="Sin3a_C"/>
    <property type="match status" value="1"/>
</dbReference>
<dbReference type="Gene3D" id="1.20.1160.11">
    <property type="entry name" value="Paired amphipathic helix"/>
    <property type="match status" value="3"/>
</dbReference>
<dbReference type="GO" id="GO:0003714">
    <property type="term" value="F:transcription corepressor activity"/>
    <property type="evidence" value="ECO:0007669"/>
    <property type="project" value="InterPro"/>
</dbReference>
<feature type="region of interest" description="Disordered" evidence="19">
    <location>
        <begin position="536"/>
        <end position="566"/>
    </location>
</feature>
<keyword evidence="7" id="KW-0007">Acetylation</keyword>
<evidence type="ECO:0000256" key="12">
    <source>
        <dbReference type="ARBA" id="ARBA00023242"/>
    </source>
</evidence>
<keyword evidence="4" id="KW-0597">Phosphoprotein</keyword>
<organism evidence="21 22">
    <name type="scientific">Salarias fasciatus</name>
    <name type="common">Jewelled blenny</name>
    <name type="synonym">Blennius fasciatus</name>
    <dbReference type="NCBI Taxonomy" id="181472"/>
    <lineage>
        <taxon>Eukaryota</taxon>
        <taxon>Metazoa</taxon>
        <taxon>Chordata</taxon>
        <taxon>Craniata</taxon>
        <taxon>Vertebrata</taxon>
        <taxon>Euteleostomi</taxon>
        <taxon>Actinopterygii</taxon>
        <taxon>Neopterygii</taxon>
        <taxon>Teleostei</taxon>
        <taxon>Neoteleostei</taxon>
        <taxon>Acanthomorphata</taxon>
        <taxon>Ovalentaria</taxon>
        <taxon>Blenniimorphae</taxon>
        <taxon>Blenniiformes</taxon>
        <taxon>Blennioidei</taxon>
        <taxon>Blenniidae</taxon>
        <taxon>Salariinae</taxon>
        <taxon>Salarias</taxon>
    </lineage>
</organism>
<evidence type="ECO:0000256" key="4">
    <source>
        <dbReference type="ARBA" id="ARBA00022553"/>
    </source>
</evidence>
<proteinExistence type="predicted"/>
<dbReference type="GO" id="GO:0000122">
    <property type="term" value="P:negative regulation of transcription by RNA polymerase II"/>
    <property type="evidence" value="ECO:0007669"/>
    <property type="project" value="TreeGrafter"/>
</dbReference>
<dbReference type="PROSITE" id="PS51477">
    <property type="entry name" value="PAH"/>
    <property type="match status" value="3"/>
</dbReference>
<dbReference type="InterPro" id="IPR013194">
    <property type="entry name" value="HDAC_interact_dom"/>
</dbReference>
<dbReference type="InParanoid" id="A0A672JHZ9"/>